<name>A0A6A3C257_HIBSY</name>
<dbReference type="EC" id="3.1.3.16" evidence="3"/>
<dbReference type="InterPro" id="IPR001932">
    <property type="entry name" value="PPM-type_phosphatase-like_dom"/>
</dbReference>
<protein>
    <recommendedName>
        <fullName evidence="3">protein-serine/threonine phosphatase</fullName>
        <ecNumber evidence="3">3.1.3.16</ecNumber>
    </recommendedName>
</protein>
<evidence type="ECO:0000313" key="12">
    <source>
        <dbReference type="Proteomes" id="UP000436088"/>
    </source>
</evidence>
<dbReference type="PROSITE" id="PS51746">
    <property type="entry name" value="PPM_2"/>
    <property type="match status" value="1"/>
</dbReference>
<dbReference type="Gene3D" id="3.60.40.10">
    <property type="entry name" value="PPM-type phosphatase domain"/>
    <property type="match status" value="1"/>
</dbReference>
<dbReference type="InterPro" id="IPR000222">
    <property type="entry name" value="PP2C_BS"/>
</dbReference>
<sequence>MVAEAEVVCQQRVPVLDVPFVGKGSNIEEIDEIVAISSPILSPKLRQVRVAAGSVSADLSTAQLDVTSLDGVPDPNDIESTVLQFIPRIRSGSFADIGPRRYMEDEHIRVDDLSSHLGSLSKFPKPCAFYGVFDGHGGPEAAAYIRRNALRLFFEDVDFPQSCEVDDDFLEGVENSFRKSFLPADLALADDCIVNSSSGTTALTALIFGRFLMVANAGDCRAVLCRKGEAIDMSEDHRPIYPSERRRVEELGGFIDDGYLNGVLSVSRALGNWDMKFPKGSSHHSCSARVSPVILVRRGLRRHDDHEQCARDLVMEALQHI</sequence>
<evidence type="ECO:0000256" key="7">
    <source>
        <dbReference type="ARBA" id="ARBA00022912"/>
    </source>
</evidence>
<comment type="caution">
    <text evidence="11">The sequence shown here is derived from an EMBL/GenBank/DDBJ whole genome shotgun (WGS) entry which is preliminary data.</text>
</comment>
<evidence type="ECO:0000256" key="4">
    <source>
        <dbReference type="ARBA" id="ARBA00022723"/>
    </source>
</evidence>
<evidence type="ECO:0000256" key="9">
    <source>
        <dbReference type="RuleBase" id="RU003465"/>
    </source>
</evidence>
<evidence type="ECO:0000313" key="11">
    <source>
        <dbReference type="EMBL" id="KAE8723230.1"/>
    </source>
</evidence>
<dbReference type="GO" id="GO:0004722">
    <property type="term" value="F:protein serine/threonine phosphatase activity"/>
    <property type="evidence" value="ECO:0007669"/>
    <property type="project" value="UniProtKB-EC"/>
</dbReference>
<gene>
    <name evidence="11" type="ORF">F3Y22_tig00012523pilonHSYRG00046</name>
</gene>
<proteinExistence type="inferred from homology"/>
<evidence type="ECO:0000256" key="2">
    <source>
        <dbReference type="ARBA" id="ARBA00001946"/>
    </source>
</evidence>
<evidence type="ECO:0000256" key="3">
    <source>
        <dbReference type="ARBA" id="ARBA00013081"/>
    </source>
</evidence>
<evidence type="ECO:0000256" key="5">
    <source>
        <dbReference type="ARBA" id="ARBA00022801"/>
    </source>
</evidence>
<dbReference type="PANTHER" id="PTHR13832:SF165">
    <property type="entry name" value="PROTEIN PHOSPHATASE 2C 49-RELATED"/>
    <property type="match status" value="1"/>
</dbReference>
<dbReference type="CDD" id="cd00143">
    <property type="entry name" value="PP2Cc"/>
    <property type="match status" value="1"/>
</dbReference>
<reference evidence="11" key="1">
    <citation type="submission" date="2019-09" db="EMBL/GenBank/DDBJ databases">
        <title>Draft genome information of white flower Hibiscus syriacus.</title>
        <authorList>
            <person name="Kim Y.-M."/>
        </authorList>
    </citation>
    <scope>NUCLEOTIDE SEQUENCE [LARGE SCALE GENOMIC DNA]</scope>
    <source>
        <strain evidence="11">YM2019G1</strain>
    </source>
</reference>
<dbReference type="InterPro" id="IPR015655">
    <property type="entry name" value="PP2C"/>
</dbReference>
<keyword evidence="8" id="KW-0464">Manganese</keyword>
<dbReference type="GO" id="GO:0046872">
    <property type="term" value="F:metal ion binding"/>
    <property type="evidence" value="ECO:0007669"/>
    <property type="project" value="UniProtKB-KW"/>
</dbReference>
<dbReference type="Proteomes" id="UP000436088">
    <property type="component" value="Unassembled WGS sequence"/>
</dbReference>
<accession>A0A6A3C257</accession>
<dbReference type="AlphaFoldDB" id="A0A6A3C257"/>
<feature type="domain" description="PPM-type phosphatase" evidence="10">
    <location>
        <begin position="90"/>
        <end position="321"/>
    </location>
</feature>
<dbReference type="EMBL" id="VEPZ02000534">
    <property type="protein sequence ID" value="KAE8723230.1"/>
    <property type="molecule type" value="Genomic_DNA"/>
</dbReference>
<dbReference type="PANTHER" id="PTHR13832">
    <property type="entry name" value="PROTEIN PHOSPHATASE 2C"/>
    <property type="match status" value="1"/>
</dbReference>
<evidence type="ECO:0000259" key="10">
    <source>
        <dbReference type="PROSITE" id="PS51746"/>
    </source>
</evidence>
<evidence type="ECO:0000256" key="1">
    <source>
        <dbReference type="ARBA" id="ARBA00001936"/>
    </source>
</evidence>
<dbReference type="Pfam" id="PF00481">
    <property type="entry name" value="PP2C"/>
    <property type="match status" value="1"/>
</dbReference>
<keyword evidence="5 9" id="KW-0378">Hydrolase</keyword>
<dbReference type="SMART" id="SM00332">
    <property type="entry name" value="PP2Cc"/>
    <property type="match status" value="1"/>
</dbReference>
<comment type="similarity">
    <text evidence="9">Belongs to the PP2C family.</text>
</comment>
<keyword evidence="6" id="KW-0460">Magnesium</keyword>
<dbReference type="InterPro" id="IPR036457">
    <property type="entry name" value="PPM-type-like_dom_sf"/>
</dbReference>
<keyword evidence="7 9" id="KW-0904">Protein phosphatase</keyword>
<dbReference type="PROSITE" id="PS01032">
    <property type="entry name" value="PPM_1"/>
    <property type="match status" value="1"/>
</dbReference>
<keyword evidence="4" id="KW-0479">Metal-binding</keyword>
<dbReference type="SUPFAM" id="SSF81606">
    <property type="entry name" value="PP2C-like"/>
    <property type="match status" value="1"/>
</dbReference>
<evidence type="ECO:0000256" key="6">
    <source>
        <dbReference type="ARBA" id="ARBA00022842"/>
    </source>
</evidence>
<evidence type="ECO:0000256" key="8">
    <source>
        <dbReference type="ARBA" id="ARBA00023211"/>
    </source>
</evidence>
<organism evidence="11 12">
    <name type="scientific">Hibiscus syriacus</name>
    <name type="common">Rose of Sharon</name>
    <dbReference type="NCBI Taxonomy" id="106335"/>
    <lineage>
        <taxon>Eukaryota</taxon>
        <taxon>Viridiplantae</taxon>
        <taxon>Streptophyta</taxon>
        <taxon>Embryophyta</taxon>
        <taxon>Tracheophyta</taxon>
        <taxon>Spermatophyta</taxon>
        <taxon>Magnoliopsida</taxon>
        <taxon>eudicotyledons</taxon>
        <taxon>Gunneridae</taxon>
        <taxon>Pentapetalae</taxon>
        <taxon>rosids</taxon>
        <taxon>malvids</taxon>
        <taxon>Malvales</taxon>
        <taxon>Malvaceae</taxon>
        <taxon>Malvoideae</taxon>
        <taxon>Hibiscus</taxon>
    </lineage>
</organism>
<comment type="cofactor">
    <cofactor evidence="2">
        <name>Mg(2+)</name>
        <dbReference type="ChEBI" id="CHEBI:18420"/>
    </cofactor>
</comment>
<keyword evidence="12" id="KW-1185">Reference proteome</keyword>
<comment type="cofactor">
    <cofactor evidence="1">
        <name>Mn(2+)</name>
        <dbReference type="ChEBI" id="CHEBI:29035"/>
    </cofactor>
</comment>